<name>A0A914HTR1_GLORO</name>
<dbReference type="AlphaFoldDB" id="A0A914HTR1"/>
<feature type="compositionally biased region" description="Low complexity" evidence="1">
    <location>
        <begin position="71"/>
        <end position="85"/>
    </location>
</feature>
<evidence type="ECO:0000256" key="1">
    <source>
        <dbReference type="SAM" id="MobiDB-lite"/>
    </source>
</evidence>
<sequence length="100" mass="10859">MTFNTSESSRNSTRERDERRLCAVRRIADQIEQLLQARGRSNTEALRNARRKGRAASWAPVKAGGRSDGVPPRAEGAAPEEGAPRLVKYESVGQGPAVNG</sequence>
<evidence type="ECO:0000313" key="2">
    <source>
        <dbReference type="Proteomes" id="UP000887572"/>
    </source>
</evidence>
<accession>A0A914HTR1</accession>
<organism evidence="2 3">
    <name type="scientific">Globodera rostochiensis</name>
    <name type="common">Golden nematode worm</name>
    <name type="synonym">Heterodera rostochiensis</name>
    <dbReference type="NCBI Taxonomy" id="31243"/>
    <lineage>
        <taxon>Eukaryota</taxon>
        <taxon>Metazoa</taxon>
        <taxon>Ecdysozoa</taxon>
        <taxon>Nematoda</taxon>
        <taxon>Chromadorea</taxon>
        <taxon>Rhabditida</taxon>
        <taxon>Tylenchina</taxon>
        <taxon>Tylenchomorpha</taxon>
        <taxon>Tylenchoidea</taxon>
        <taxon>Heteroderidae</taxon>
        <taxon>Heteroderinae</taxon>
        <taxon>Globodera</taxon>
    </lineage>
</organism>
<feature type="region of interest" description="Disordered" evidence="1">
    <location>
        <begin position="43"/>
        <end position="100"/>
    </location>
</feature>
<proteinExistence type="predicted"/>
<keyword evidence="2" id="KW-1185">Reference proteome</keyword>
<protein>
    <submittedName>
        <fullName evidence="3">Uncharacterized protein</fullName>
    </submittedName>
</protein>
<reference evidence="3" key="1">
    <citation type="submission" date="2022-11" db="UniProtKB">
        <authorList>
            <consortium name="WormBaseParasite"/>
        </authorList>
    </citation>
    <scope>IDENTIFICATION</scope>
</reference>
<dbReference type="Proteomes" id="UP000887572">
    <property type="component" value="Unplaced"/>
</dbReference>
<dbReference type="WBParaSite" id="Gr19_v10_g3885.t1">
    <property type="protein sequence ID" value="Gr19_v10_g3885.t1"/>
    <property type="gene ID" value="Gr19_v10_g3885"/>
</dbReference>
<evidence type="ECO:0000313" key="3">
    <source>
        <dbReference type="WBParaSite" id="Gr19_v10_g3885.t1"/>
    </source>
</evidence>